<keyword evidence="3" id="KW-1185">Reference proteome</keyword>
<reference evidence="2 3" key="1">
    <citation type="submission" date="2024-01" db="EMBL/GenBank/DDBJ databases">
        <title>The complete chloroplast genome sequence of Lithospermum erythrorhizon: insights into the phylogenetic relationship among Boraginaceae species and the maternal lineages of purple gromwells.</title>
        <authorList>
            <person name="Okada T."/>
            <person name="Watanabe K."/>
        </authorList>
    </citation>
    <scope>NUCLEOTIDE SEQUENCE [LARGE SCALE GENOMIC DNA]</scope>
</reference>
<organism evidence="2 3">
    <name type="scientific">Lithospermum erythrorhizon</name>
    <name type="common">Purple gromwell</name>
    <name type="synonym">Lithospermum officinale var. erythrorhizon</name>
    <dbReference type="NCBI Taxonomy" id="34254"/>
    <lineage>
        <taxon>Eukaryota</taxon>
        <taxon>Viridiplantae</taxon>
        <taxon>Streptophyta</taxon>
        <taxon>Embryophyta</taxon>
        <taxon>Tracheophyta</taxon>
        <taxon>Spermatophyta</taxon>
        <taxon>Magnoliopsida</taxon>
        <taxon>eudicotyledons</taxon>
        <taxon>Gunneridae</taxon>
        <taxon>Pentapetalae</taxon>
        <taxon>asterids</taxon>
        <taxon>lamiids</taxon>
        <taxon>Boraginales</taxon>
        <taxon>Boraginaceae</taxon>
        <taxon>Boraginoideae</taxon>
        <taxon>Lithospermeae</taxon>
        <taxon>Lithospermum</taxon>
    </lineage>
</organism>
<feature type="compositionally biased region" description="Basic and acidic residues" evidence="1">
    <location>
        <begin position="71"/>
        <end position="84"/>
    </location>
</feature>
<feature type="compositionally biased region" description="Polar residues" evidence="1">
    <location>
        <begin position="115"/>
        <end position="124"/>
    </location>
</feature>
<evidence type="ECO:0000313" key="3">
    <source>
        <dbReference type="Proteomes" id="UP001454036"/>
    </source>
</evidence>
<accession>A0AAV3PX76</accession>
<dbReference type="EMBL" id="BAABME010034031">
    <property type="protein sequence ID" value="GAA0154818.1"/>
    <property type="molecule type" value="Genomic_DNA"/>
</dbReference>
<protein>
    <submittedName>
        <fullName evidence="2">Uncharacterized protein</fullName>
    </submittedName>
</protein>
<evidence type="ECO:0000256" key="1">
    <source>
        <dbReference type="SAM" id="MobiDB-lite"/>
    </source>
</evidence>
<gene>
    <name evidence="2" type="ORF">LIER_43295</name>
</gene>
<comment type="caution">
    <text evidence="2">The sequence shown here is derived from an EMBL/GenBank/DDBJ whole genome shotgun (WGS) entry which is preliminary data.</text>
</comment>
<evidence type="ECO:0000313" key="2">
    <source>
        <dbReference type="EMBL" id="GAA0154818.1"/>
    </source>
</evidence>
<proteinExistence type="predicted"/>
<feature type="compositionally biased region" description="Basic and acidic residues" evidence="1">
    <location>
        <begin position="36"/>
        <end position="53"/>
    </location>
</feature>
<feature type="compositionally biased region" description="Basic and acidic residues" evidence="1">
    <location>
        <begin position="98"/>
        <end position="110"/>
    </location>
</feature>
<sequence>MEQGETSQPSVRTLAKSGAILNAPRGTIHQGLPRPKTKELSYVEEISRRDYNPRRNHRHQYRRYRSPSPFHDQHVRERDRRREYYSPISDSLSQSPSRDIRRAKTNKDKAPAWSSEGNNRQGAT</sequence>
<dbReference type="AlphaFoldDB" id="A0AAV3PX76"/>
<feature type="compositionally biased region" description="Basic residues" evidence="1">
    <location>
        <begin position="54"/>
        <end position="65"/>
    </location>
</feature>
<dbReference type="Proteomes" id="UP001454036">
    <property type="component" value="Unassembled WGS sequence"/>
</dbReference>
<feature type="compositionally biased region" description="Low complexity" evidence="1">
    <location>
        <begin position="86"/>
        <end position="97"/>
    </location>
</feature>
<feature type="region of interest" description="Disordered" evidence="1">
    <location>
        <begin position="1"/>
        <end position="124"/>
    </location>
</feature>
<name>A0AAV3PX76_LITER</name>
<feature type="compositionally biased region" description="Polar residues" evidence="1">
    <location>
        <begin position="1"/>
        <end position="11"/>
    </location>
</feature>